<evidence type="ECO:0000313" key="2">
    <source>
        <dbReference type="EMBL" id="MCW0524735.1"/>
    </source>
</evidence>
<evidence type="ECO:0000256" key="1">
    <source>
        <dbReference type="PROSITE-ProRule" id="PRU00252"/>
    </source>
</evidence>
<proteinExistence type="predicted"/>
<name>A0AAP3AN26_RIEAN</name>
<comment type="caution">
    <text evidence="2">The sequence shown here is derived from an EMBL/GenBank/DDBJ whole genome shotgun (WGS) entry which is preliminary data.</text>
</comment>
<reference evidence="2" key="1">
    <citation type="submission" date="2022-10" db="EMBL/GenBank/DDBJ databases">
        <title>Sifting through the core-genome to identify putative cross-protective antigens against Riemerella anatipestifer.</title>
        <authorList>
            <person name="Zheng X."/>
            <person name="Zhang W."/>
        </authorList>
    </citation>
    <scope>NUCLEOTIDE SEQUENCE</scope>
    <source>
        <strain evidence="2">ZWRA178</strain>
    </source>
</reference>
<keyword evidence="1" id="KW-0238">DNA-binding</keyword>
<dbReference type="GO" id="GO:0003697">
    <property type="term" value="F:single-stranded DNA binding"/>
    <property type="evidence" value="ECO:0007669"/>
    <property type="project" value="InterPro"/>
</dbReference>
<gene>
    <name evidence="2" type="ORF">OKE68_10470</name>
</gene>
<dbReference type="Pfam" id="PF11325">
    <property type="entry name" value="DUF3127"/>
    <property type="match status" value="1"/>
</dbReference>
<dbReference type="PROSITE" id="PS50935">
    <property type="entry name" value="SSB"/>
    <property type="match status" value="1"/>
</dbReference>
<organism evidence="2 3">
    <name type="scientific">Riemerella anatipestifer</name>
    <name type="common">Moraxella anatipestifer</name>
    <dbReference type="NCBI Taxonomy" id="34085"/>
    <lineage>
        <taxon>Bacteria</taxon>
        <taxon>Pseudomonadati</taxon>
        <taxon>Bacteroidota</taxon>
        <taxon>Flavobacteriia</taxon>
        <taxon>Flavobacteriales</taxon>
        <taxon>Weeksellaceae</taxon>
        <taxon>Riemerella</taxon>
    </lineage>
</organism>
<dbReference type="InterPro" id="IPR000424">
    <property type="entry name" value="Primosome_PriB/ssb"/>
</dbReference>
<dbReference type="EMBL" id="JAOZYT010000094">
    <property type="protein sequence ID" value="MCW0524735.1"/>
    <property type="molecule type" value="Genomic_DNA"/>
</dbReference>
<dbReference type="Proteomes" id="UP001207440">
    <property type="component" value="Unassembled WGS sequence"/>
</dbReference>
<protein>
    <submittedName>
        <fullName evidence="2">DUF3127 domain-containing protein</fullName>
    </submittedName>
</protein>
<accession>A0AAP3AN26</accession>
<dbReference type="RefSeq" id="WP_214193828.1">
    <property type="nucleotide sequence ID" value="NZ_CP081925.1"/>
</dbReference>
<dbReference type="InterPro" id="IPR021474">
    <property type="entry name" value="DUF3127"/>
</dbReference>
<evidence type="ECO:0000313" key="3">
    <source>
        <dbReference type="Proteomes" id="UP001207440"/>
    </source>
</evidence>
<dbReference type="AlphaFoldDB" id="A0AAP3AN26"/>
<sequence>MEITGKLLKKSDIRQPSETFTIQEFYLDCSRYNQITGQKRENILKFQVTGSKIDTVLSKVNNGDLVNVFFNVKGRFWEKETEGETKKGHSQSLDVWRIDIKQPSNGETTEYEDDDLPF</sequence>